<keyword evidence="3" id="KW-0884">PQQ biosynthesis</keyword>
<dbReference type="InterPro" id="IPR041881">
    <property type="entry name" value="PqqD_sf"/>
</dbReference>
<dbReference type="GO" id="GO:0018189">
    <property type="term" value="P:pyrroloquinoline quinone biosynthetic process"/>
    <property type="evidence" value="ECO:0007669"/>
    <property type="project" value="UniProtKB-UniPathway"/>
</dbReference>
<evidence type="ECO:0000256" key="3">
    <source>
        <dbReference type="ARBA" id="ARBA00022905"/>
    </source>
</evidence>
<dbReference type="InterPro" id="IPR008792">
    <property type="entry name" value="PQQD"/>
</dbReference>
<name>A0A433VS72_9CYAN</name>
<comment type="pathway">
    <text evidence="1">Cofactor biosynthesis; pyrroloquinoline quinone biosynthesis.</text>
</comment>
<dbReference type="GO" id="GO:0048038">
    <property type="term" value="F:quinone binding"/>
    <property type="evidence" value="ECO:0007669"/>
    <property type="project" value="InterPro"/>
</dbReference>
<dbReference type="Pfam" id="PF05402">
    <property type="entry name" value="PqqD"/>
    <property type="match status" value="1"/>
</dbReference>
<dbReference type="AlphaFoldDB" id="A0A433VS72"/>
<dbReference type="Proteomes" id="UP000271624">
    <property type="component" value="Unassembled WGS sequence"/>
</dbReference>
<comment type="caution">
    <text evidence="4">The sequence shown here is derived from an EMBL/GenBank/DDBJ whole genome shotgun (WGS) entry which is preliminary data.</text>
</comment>
<dbReference type="UniPathway" id="UPA00539"/>
<dbReference type="InterPro" id="IPR022479">
    <property type="entry name" value="PqqD_bac"/>
</dbReference>
<dbReference type="EMBL" id="RSCL01000002">
    <property type="protein sequence ID" value="RUT08852.1"/>
    <property type="molecule type" value="Genomic_DNA"/>
</dbReference>
<evidence type="ECO:0000256" key="2">
    <source>
        <dbReference type="ARBA" id="ARBA00011741"/>
    </source>
</evidence>
<keyword evidence="5" id="KW-1185">Reference proteome</keyword>
<sequence>MFNSMINHNCPRLVKGARLFWDDVRQQKFLLFPEGALVLNNTSWDILQLCDGRHTVTDIVGILSAEYSHPNIEPDVLKLLNKITERGFLYYDPSSI</sequence>
<evidence type="ECO:0000313" key="4">
    <source>
        <dbReference type="EMBL" id="RUT08852.1"/>
    </source>
</evidence>
<gene>
    <name evidence="4" type="primary">pqqD</name>
    <name evidence="4" type="ORF">DSM106972_009050</name>
</gene>
<proteinExistence type="predicted"/>
<dbReference type="Gene3D" id="1.10.10.1150">
    <property type="entry name" value="Coenzyme PQQ synthesis protein D (PqqD)"/>
    <property type="match status" value="1"/>
</dbReference>
<evidence type="ECO:0000313" key="5">
    <source>
        <dbReference type="Proteomes" id="UP000271624"/>
    </source>
</evidence>
<reference evidence="4" key="2">
    <citation type="journal article" date="2019" name="Genome Biol. Evol.">
        <title>Day and night: Metabolic profiles and evolutionary relationships of six axenic non-marine cyanobacteria.</title>
        <authorList>
            <person name="Will S.E."/>
            <person name="Henke P."/>
            <person name="Boedeker C."/>
            <person name="Huang S."/>
            <person name="Brinkmann H."/>
            <person name="Rohde M."/>
            <person name="Jarek M."/>
            <person name="Friedl T."/>
            <person name="Seufert S."/>
            <person name="Schumacher M."/>
            <person name="Overmann J."/>
            <person name="Neumann-Schaal M."/>
            <person name="Petersen J."/>
        </authorList>
    </citation>
    <scope>NUCLEOTIDE SEQUENCE [LARGE SCALE GENOMIC DNA]</scope>
    <source>
        <strain evidence="4">PCC 7102</strain>
    </source>
</reference>
<evidence type="ECO:0000256" key="1">
    <source>
        <dbReference type="ARBA" id="ARBA00004886"/>
    </source>
</evidence>
<dbReference type="NCBIfam" id="TIGR03859">
    <property type="entry name" value="PQQ_PqqD"/>
    <property type="match status" value="1"/>
</dbReference>
<reference evidence="4" key="1">
    <citation type="submission" date="2018-12" db="EMBL/GenBank/DDBJ databases">
        <authorList>
            <person name="Will S."/>
            <person name="Neumann-Schaal M."/>
            <person name="Henke P."/>
        </authorList>
    </citation>
    <scope>NUCLEOTIDE SEQUENCE</scope>
    <source>
        <strain evidence="4">PCC 7102</strain>
    </source>
</reference>
<comment type="subunit">
    <text evidence="2">Monomer. Interacts with PqqE.</text>
</comment>
<organism evidence="4 5">
    <name type="scientific">Dulcicalothrix desertica PCC 7102</name>
    <dbReference type="NCBI Taxonomy" id="232991"/>
    <lineage>
        <taxon>Bacteria</taxon>
        <taxon>Bacillati</taxon>
        <taxon>Cyanobacteriota</taxon>
        <taxon>Cyanophyceae</taxon>
        <taxon>Nostocales</taxon>
        <taxon>Calotrichaceae</taxon>
        <taxon>Dulcicalothrix</taxon>
    </lineage>
</organism>
<protein>
    <submittedName>
        <fullName evidence="4">Pyrroloquinoline quinone biosynthesis protein PqqD</fullName>
    </submittedName>
</protein>
<accession>A0A433VS72</accession>